<dbReference type="AlphaFoldDB" id="A0A2P7Z1R7"/>
<evidence type="ECO:0000256" key="3">
    <source>
        <dbReference type="SAM" id="SignalP"/>
    </source>
</evidence>
<feature type="chain" id="PRO_5015115260" description="Yeast cell wall synthesis Kre9/Knh1-like N-terminal domain-containing protein" evidence="3">
    <location>
        <begin position="21"/>
        <end position="255"/>
    </location>
</feature>
<dbReference type="InterPro" id="IPR052982">
    <property type="entry name" value="SRP1/TIP1-like"/>
</dbReference>
<proteinExistence type="predicted"/>
<dbReference type="STRING" id="40998.A0A2P7Z1R7"/>
<dbReference type="Pfam" id="PF10342">
    <property type="entry name" value="Kre9_KNH"/>
    <property type="match status" value="1"/>
</dbReference>
<dbReference type="Proteomes" id="UP000243723">
    <property type="component" value="Unassembled WGS sequence"/>
</dbReference>
<name>A0A2P7Z1R7_9PEZI</name>
<feature type="region of interest" description="Disordered" evidence="2">
    <location>
        <begin position="199"/>
        <end position="222"/>
    </location>
</feature>
<feature type="domain" description="Yeast cell wall synthesis Kre9/Knh1-like N-terminal" evidence="4">
    <location>
        <begin position="32"/>
        <end position="109"/>
    </location>
</feature>
<keyword evidence="1 3" id="KW-0732">Signal</keyword>
<evidence type="ECO:0000256" key="1">
    <source>
        <dbReference type="ARBA" id="ARBA00022729"/>
    </source>
</evidence>
<protein>
    <recommendedName>
        <fullName evidence="4">Yeast cell wall synthesis Kre9/Knh1-like N-terminal domain-containing protein</fullName>
    </recommendedName>
</protein>
<gene>
    <name evidence="5" type="ORF">B9Z65_4076</name>
</gene>
<dbReference type="PANTHER" id="PTHR40633">
    <property type="entry name" value="MATRIX PROTEIN, PUTATIVE (AFU_ORTHOLOGUE AFUA_8G05410)-RELATED"/>
    <property type="match status" value="1"/>
</dbReference>
<dbReference type="PANTHER" id="PTHR40633:SF6">
    <property type="entry name" value="MATRIX PROTEIN, PUTATIVE (AFU_ORTHOLOGUE AFUA_8G05410)-RELATED"/>
    <property type="match status" value="1"/>
</dbReference>
<feature type="signal peptide" evidence="3">
    <location>
        <begin position="1"/>
        <end position="20"/>
    </location>
</feature>
<dbReference type="OrthoDB" id="5589325at2759"/>
<dbReference type="EMBL" id="NHZQ01000335">
    <property type="protein sequence ID" value="PSK42162.1"/>
    <property type="molecule type" value="Genomic_DNA"/>
</dbReference>
<evidence type="ECO:0000256" key="2">
    <source>
        <dbReference type="SAM" id="MobiDB-lite"/>
    </source>
</evidence>
<organism evidence="5 6">
    <name type="scientific">Elsinoe australis</name>
    <dbReference type="NCBI Taxonomy" id="40998"/>
    <lineage>
        <taxon>Eukaryota</taxon>
        <taxon>Fungi</taxon>
        <taxon>Dikarya</taxon>
        <taxon>Ascomycota</taxon>
        <taxon>Pezizomycotina</taxon>
        <taxon>Dothideomycetes</taxon>
        <taxon>Dothideomycetidae</taxon>
        <taxon>Myriangiales</taxon>
        <taxon>Elsinoaceae</taxon>
        <taxon>Elsinoe</taxon>
    </lineage>
</organism>
<comment type="caution">
    <text evidence="5">The sequence shown here is derived from an EMBL/GenBank/DDBJ whole genome shotgun (WGS) entry which is preliminary data.</text>
</comment>
<reference evidence="5 6" key="1">
    <citation type="submission" date="2017-05" db="EMBL/GenBank/DDBJ databases">
        <title>Draft genome sequence of Elsinoe australis.</title>
        <authorList>
            <person name="Cheng Q."/>
        </authorList>
    </citation>
    <scope>NUCLEOTIDE SEQUENCE [LARGE SCALE GENOMIC DNA]</scope>
    <source>
        <strain evidence="5 6">NL1</strain>
    </source>
</reference>
<accession>A0A2P7Z1R7</accession>
<evidence type="ECO:0000313" key="6">
    <source>
        <dbReference type="Proteomes" id="UP000243723"/>
    </source>
</evidence>
<evidence type="ECO:0000313" key="5">
    <source>
        <dbReference type="EMBL" id="PSK42162.1"/>
    </source>
</evidence>
<dbReference type="InterPro" id="IPR018466">
    <property type="entry name" value="Kre9/Knh1-like_N"/>
</dbReference>
<sequence>MHFFRTVAAGAIAFASLAAAQSTVLGFTSVPTSVRAGQAATIRYDAQDLSEPVTITLRKGDADDLDTIQTLTSDATGGNFTWIPADSFENGDDYALQIQQGREINYSGAITLSGANAAAVSSAQAASASLSSVGASLTSSFAQASSVSSIQSIIASYNSSLANLTAPVTRPTTAVPTASAGNSTSLSRNMTLVTPTLTSTQVNTASGSARTTGQGSATGSAPAASSSGAAAHAIDAVSKSSPLALVFAVVVGLFL</sequence>
<evidence type="ECO:0000259" key="4">
    <source>
        <dbReference type="Pfam" id="PF10342"/>
    </source>
</evidence>
<keyword evidence="6" id="KW-1185">Reference proteome</keyword>
<feature type="compositionally biased region" description="Low complexity" evidence="2">
    <location>
        <begin position="204"/>
        <end position="222"/>
    </location>
</feature>